<dbReference type="PANTHER" id="PTHR46579:SF1">
    <property type="entry name" value="F5_8 TYPE C DOMAIN-CONTAINING PROTEIN"/>
    <property type="match status" value="1"/>
</dbReference>
<accession>A0A8H6HS92</accession>
<comment type="caution">
    <text evidence="1">The sequence shown here is derived from an EMBL/GenBank/DDBJ whole genome shotgun (WGS) entry which is preliminary data.</text>
</comment>
<protein>
    <submittedName>
        <fullName evidence="1">Uncharacterized protein</fullName>
    </submittedName>
</protein>
<dbReference type="AlphaFoldDB" id="A0A8H6HS92"/>
<reference evidence="1 2" key="1">
    <citation type="submission" date="2020-07" db="EMBL/GenBank/DDBJ databases">
        <title>Comparative genomics of pyrophilous fungi reveals a link between fire events and developmental genes.</title>
        <authorList>
            <consortium name="DOE Joint Genome Institute"/>
            <person name="Steindorff A.S."/>
            <person name="Carver A."/>
            <person name="Calhoun S."/>
            <person name="Stillman K."/>
            <person name="Liu H."/>
            <person name="Lipzen A."/>
            <person name="Pangilinan J."/>
            <person name="Labutti K."/>
            <person name="Bruns T.D."/>
            <person name="Grigoriev I.V."/>
        </authorList>
    </citation>
    <scope>NUCLEOTIDE SEQUENCE [LARGE SCALE GENOMIC DNA]</scope>
    <source>
        <strain evidence="1 2">CBS 144469</strain>
    </source>
</reference>
<evidence type="ECO:0000313" key="2">
    <source>
        <dbReference type="Proteomes" id="UP000521943"/>
    </source>
</evidence>
<proteinExistence type="predicted"/>
<dbReference type="EMBL" id="JACGCI010000053">
    <property type="protein sequence ID" value="KAF6750953.1"/>
    <property type="molecule type" value="Genomic_DNA"/>
</dbReference>
<sequence>MHLIYENLIKNLIGFWCGDFKDLDHDGEGYRIEKKVWDAIGEATAASGRTTPLAYGPAVPNFTEEGVRMTADMYSFWFQYLGPVLLGKAFKNKDVYAHFVELVKLINLCLKFNITHDEVQEIEDGFIWWVEEYERIYYRMDPDRLSACPVTVHALLHIAEGIRMLGPVWVYWAFAMERFCGRLGRVIRSRRFPFSNLDNQVLAHAQLTQLKNMYPKLRQELSLTGGQKKATTWEYQIPTAFDPDKLYEKYALVAPRQVDPHIPPAVYTKLAAALVTRFSPLNAKKEDLIPIDRAKQLLNSSKIEAWGRLRRLECGDTMLASEIVRRESEDRRDATFVRYDNLVDENARRFHGKTKLVATTSYGQLNYVYLIKIPPAADIKIATTTYVALAVIAQCDRPVQHRSGLDIHVYTKLRASEVVDIATVQALVGRVRWENQFAIFDRSGDLARAVFAEGDDSDNED</sequence>
<name>A0A8H6HS92_9AGAR</name>
<dbReference type="OrthoDB" id="6613063at2759"/>
<gene>
    <name evidence="1" type="ORF">DFP72DRAFT_1138400</name>
</gene>
<evidence type="ECO:0000313" key="1">
    <source>
        <dbReference type="EMBL" id="KAF6750953.1"/>
    </source>
</evidence>
<dbReference type="PANTHER" id="PTHR46579">
    <property type="entry name" value="F5/8 TYPE C DOMAIN-CONTAINING PROTEIN-RELATED"/>
    <property type="match status" value="1"/>
</dbReference>
<dbReference type="Proteomes" id="UP000521943">
    <property type="component" value="Unassembled WGS sequence"/>
</dbReference>
<organism evidence="1 2">
    <name type="scientific">Ephemerocybe angulata</name>
    <dbReference type="NCBI Taxonomy" id="980116"/>
    <lineage>
        <taxon>Eukaryota</taxon>
        <taxon>Fungi</taxon>
        <taxon>Dikarya</taxon>
        <taxon>Basidiomycota</taxon>
        <taxon>Agaricomycotina</taxon>
        <taxon>Agaricomycetes</taxon>
        <taxon>Agaricomycetidae</taxon>
        <taxon>Agaricales</taxon>
        <taxon>Agaricineae</taxon>
        <taxon>Psathyrellaceae</taxon>
        <taxon>Ephemerocybe</taxon>
    </lineage>
</organism>
<keyword evidence="2" id="KW-1185">Reference proteome</keyword>